<dbReference type="Proteomes" id="UP001291623">
    <property type="component" value="Unassembled WGS sequence"/>
</dbReference>
<dbReference type="SUPFAM" id="SSF52540">
    <property type="entry name" value="P-loop containing nucleoside triphosphate hydrolases"/>
    <property type="match status" value="1"/>
</dbReference>
<dbReference type="InterPro" id="IPR027417">
    <property type="entry name" value="P-loop_NTPase"/>
</dbReference>
<evidence type="ECO:0000313" key="3">
    <source>
        <dbReference type="EMBL" id="KAK4336941.1"/>
    </source>
</evidence>
<evidence type="ECO:0000259" key="2">
    <source>
        <dbReference type="Pfam" id="PF02463"/>
    </source>
</evidence>
<reference evidence="3" key="1">
    <citation type="submission" date="2023-12" db="EMBL/GenBank/DDBJ databases">
        <title>Genome assembly of Anisodus tanguticus.</title>
        <authorList>
            <person name="Wang Y.-J."/>
        </authorList>
    </citation>
    <scope>NUCLEOTIDE SEQUENCE</scope>
    <source>
        <strain evidence="3">KB-2021</strain>
        <tissue evidence="3">Leaf</tissue>
    </source>
</reference>
<evidence type="ECO:0000256" key="1">
    <source>
        <dbReference type="SAM" id="Coils"/>
    </source>
</evidence>
<dbReference type="AlphaFoldDB" id="A0AAE1UR72"/>
<dbReference type="Gene3D" id="3.40.50.300">
    <property type="entry name" value="P-loop containing nucleotide triphosphate hydrolases"/>
    <property type="match status" value="1"/>
</dbReference>
<keyword evidence="4" id="KW-1185">Reference proteome</keyword>
<evidence type="ECO:0000313" key="4">
    <source>
        <dbReference type="Proteomes" id="UP001291623"/>
    </source>
</evidence>
<gene>
    <name evidence="3" type="ORF">RND71_043513</name>
</gene>
<dbReference type="FunFam" id="3.40.50.300:FF:000370">
    <property type="entry name" value="Structural maintenance of chromosomes 3"/>
    <property type="match status" value="1"/>
</dbReference>
<protein>
    <recommendedName>
        <fullName evidence="2">RecF/RecN/SMC N-terminal domain-containing protein</fullName>
    </recommendedName>
</protein>
<feature type="coiled-coil region" evidence="1">
    <location>
        <begin position="21"/>
        <end position="156"/>
    </location>
</feature>
<accession>A0AAE1UR72</accession>
<feature type="domain" description="RecF/RecN/SMC N-terminal" evidence="2">
    <location>
        <begin position="57"/>
        <end position="413"/>
    </location>
</feature>
<dbReference type="PANTHER" id="PTHR43977">
    <property type="entry name" value="STRUCTURAL MAINTENANCE OF CHROMOSOMES PROTEIN 3"/>
    <property type="match status" value="1"/>
</dbReference>
<dbReference type="EMBL" id="JAVYJV010000072">
    <property type="protein sequence ID" value="KAK4336941.1"/>
    <property type="molecule type" value="Genomic_DNA"/>
</dbReference>
<name>A0AAE1UR72_9SOLA</name>
<feature type="coiled-coil region" evidence="1">
    <location>
        <begin position="193"/>
        <end position="220"/>
    </location>
</feature>
<sequence length="416" mass="48526">MESFEESLKSELQQDLLTHLSSKDQDNVDRLNEEIRTLSQRNKEAFSRRMQLEAQKSKLENLLNNNFCRRKDELEAALQEISVEDRRQKLESEQLELNQFNTRIKNIIEKIKKLESNLDELVNKQKQIQTKLEKTKTEEKETIEKINEDSKDLEKITSKNSMLVTKIEEYMRKIRELGTLPADAESKYFNMSLKNLYKKLEQCNRELQKYSHVNKKALDQYLDFSDKKEKLLERKKDQDAGHKSILDLMTALEQRKFEAIQITFRQMSCFFTEVFKKLVPSGNGSLDIKTSQDNSDDNKTNDFSNFNSIDNFTGVGIRVSFTGSQAEMKDMQQLSGGQKTLVALAFILAIQKCDPAPFYLFDEIDQALDPQHRKAVADMIHELCQEAQFITTTFRPELLANADKFYGVKFRNRVSF</sequence>
<comment type="caution">
    <text evidence="3">The sequence shown here is derived from an EMBL/GenBank/DDBJ whole genome shotgun (WGS) entry which is preliminary data.</text>
</comment>
<organism evidence="3 4">
    <name type="scientific">Anisodus tanguticus</name>
    <dbReference type="NCBI Taxonomy" id="243964"/>
    <lineage>
        <taxon>Eukaryota</taxon>
        <taxon>Viridiplantae</taxon>
        <taxon>Streptophyta</taxon>
        <taxon>Embryophyta</taxon>
        <taxon>Tracheophyta</taxon>
        <taxon>Spermatophyta</taxon>
        <taxon>Magnoliopsida</taxon>
        <taxon>eudicotyledons</taxon>
        <taxon>Gunneridae</taxon>
        <taxon>Pentapetalae</taxon>
        <taxon>asterids</taxon>
        <taxon>lamiids</taxon>
        <taxon>Solanales</taxon>
        <taxon>Solanaceae</taxon>
        <taxon>Solanoideae</taxon>
        <taxon>Hyoscyameae</taxon>
        <taxon>Anisodus</taxon>
    </lineage>
</organism>
<proteinExistence type="predicted"/>
<dbReference type="GO" id="GO:0051276">
    <property type="term" value="P:chromosome organization"/>
    <property type="evidence" value="ECO:0007669"/>
    <property type="project" value="UniProtKB-ARBA"/>
</dbReference>
<keyword evidence="1" id="KW-0175">Coiled coil</keyword>
<dbReference type="InterPro" id="IPR003395">
    <property type="entry name" value="RecF/RecN/SMC_N"/>
</dbReference>
<dbReference type="Pfam" id="PF02463">
    <property type="entry name" value="SMC_N"/>
    <property type="match status" value="1"/>
</dbReference>